<accession>A0A6J5LTI3</accession>
<dbReference type="Pfam" id="PF10991">
    <property type="entry name" value="Enc34_ssDNA-bd"/>
    <property type="match status" value="1"/>
</dbReference>
<dbReference type="EMBL" id="LR796316">
    <property type="protein sequence ID" value="CAB4136240.1"/>
    <property type="molecule type" value="Genomic_DNA"/>
</dbReference>
<reference evidence="2" key="1">
    <citation type="submission" date="2020-04" db="EMBL/GenBank/DDBJ databases">
        <authorList>
            <person name="Chiriac C."/>
            <person name="Salcher M."/>
            <person name="Ghai R."/>
            <person name="Kavagutti S V."/>
        </authorList>
    </citation>
    <scope>NUCLEOTIDE SEQUENCE</scope>
</reference>
<dbReference type="SUPFAM" id="SSF50249">
    <property type="entry name" value="Nucleic acid-binding proteins"/>
    <property type="match status" value="1"/>
</dbReference>
<dbReference type="InterPro" id="IPR022595">
    <property type="entry name" value="Enc34_ssDNA-bd"/>
</dbReference>
<organism evidence="2">
    <name type="scientific">uncultured Caudovirales phage</name>
    <dbReference type="NCBI Taxonomy" id="2100421"/>
    <lineage>
        <taxon>Viruses</taxon>
        <taxon>Duplodnaviria</taxon>
        <taxon>Heunggongvirae</taxon>
        <taxon>Uroviricota</taxon>
        <taxon>Caudoviricetes</taxon>
        <taxon>Peduoviridae</taxon>
        <taxon>Maltschvirus</taxon>
        <taxon>Maltschvirus maltsch</taxon>
    </lineage>
</organism>
<evidence type="ECO:0008006" key="4">
    <source>
        <dbReference type="Google" id="ProtNLM"/>
    </source>
</evidence>
<gene>
    <name evidence="2" type="ORF">UFOVP302_40</name>
    <name evidence="3" type="ORF">UFOVP579_40</name>
</gene>
<evidence type="ECO:0000256" key="1">
    <source>
        <dbReference type="SAM" id="MobiDB-lite"/>
    </source>
</evidence>
<proteinExistence type="predicted"/>
<dbReference type="InterPro" id="IPR012340">
    <property type="entry name" value="NA-bd_OB-fold"/>
</dbReference>
<evidence type="ECO:0000313" key="2">
    <source>
        <dbReference type="EMBL" id="CAB4136240.1"/>
    </source>
</evidence>
<evidence type="ECO:0000313" key="3">
    <source>
        <dbReference type="EMBL" id="CAB4168733.1"/>
    </source>
</evidence>
<dbReference type="EMBL" id="LR796829">
    <property type="protein sequence ID" value="CAB4168733.1"/>
    <property type="molecule type" value="Genomic_DNA"/>
</dbReference>
<dbReference type="Gene3D" id="2.40.50.140">
    <property type="entry name" value="Nucleic acid-binding proteins"/>
    <property type="match status" value="1"/>
</dbReference>
<name>A0A6J5LTI3_9CAUD</name>
<sequence>MAQQNEKPQTKVITGKVRFSYLHVWQPEAIGDSDEKKYSVSLIISKDDKETIKRVEAAIKAAVAAGKDSKFGGKVPANIKMPLRDGDIDRAEDEAYKDAYFLNATCRTKPGVVDKNLNPIIDQDELYSGCFGRASVTFYAFNTNGNKGIACGLNNVQKLSDGEPLGGRSTAESDFGDGFKPILDDDDDLL</sequence>
<protein>
    <recommendedName>
        <fullName evidence="4">DUF2815 family protein</fullName>
    </recommendedName>
</protein>
<feature type="region of interest" description="Disordered" evidence="1">
    <location>
        <begin position="163"/>
        <end position="190"/>
    </location>
</feature>